<organism evidence="1 2">
    <name type="scientific">Caldibacillus debilis</name>
    <dbReference type="NCBI Taxonomy" id="301148"/>
    <lineage>
        <taxon>Bacteria</taxon>
        <taxon>Bacillati</taxon>
        <taxon>Bacillota</taxon>
        <taxon>Bacilli</taxon>
        <taxon>Bacillales</taxon>
        <taxon>Bacillaceae</taxon>
        <taxon>Caldibacillus</taxon>
    </lineage>
</organism>
<reference evidence="1 2" key="1">
    <citation type="submission" date="2018-03" db="EMBL/GenBank/DDBJ databases">
        <authorList>
            <person name="Keele B.F."/>
        </authorList>
    </citation>
    <scope>NUCLEOTIDE SEQUENCE [LARGE SCALE GENOMIC DNA]</scope>
    <source>
        <strain evidence="1">ZCTH4_d</strain>
    </source>
</reference>
<comment type="caution">
    <text evidence="1">The sequence shown here is derived from an EMBL/GenBank/DDBJ whole genome shotgun (WGS) entry which is preliminary data.</text>
</comment>
<sequence>MALLKSQIKENTALIRAIRDRQEETDAKLEALTMDVHKLNGFVTEHAGKLDHIVKSQERQDKILESLALRSLEQESELRELKRIK</sequence>
<accession>A0A3E0K7Q5</accession>
<dbReference type="Proteomes" id="UP000257014">
    <property type="component" value="Unassembled WGS sequence"/>
</dbReference>
<name>A0A3E0K7Q5_9BACI</name>
<proteinExistence type="predicted"/>
<gene>
    <name evidence="1" type="ORF">C6P37_03520</name>
</gene>
<dbReference type="AlphaFoldDB" id="A0A3E0K7Q5"/>
<protein>
    <submittedName>
        <fullName evidence="1">Uncharacterized protein</fullName>
    </submittedName>
</protein>
<evidence type="ECO:0000313" key="1">
    <source>
        <dbReference type="EMBL" id="REJ30272.1"/>
    </source>
</evidence>
<dbReference type="OrthoDB" id="2679415at2"/>
<evidence type="ECO:0000313" key="2">
    <source>
        <dbReference type="Proteomes" id="UP000257014"/>
    </source>
</evidence>
<dbReference type="EMBL" id="QEWE01000011">
    <property type="protein sequence ID" value="REJ30272.1"/>
    <property type="molecule type" value="Genomic_DNA"/>
</dbReference>